<dbReference type="InterPro" id="IPR013342">
    <property type="entry name" value="Mandelate_racemase_C"/>
</dbReference>
<dbReference type="GO" id="GO:0016855">
    <property type="term" value="F:racemase and epimerase activity, acting on amino acids and derivatives"/>
    <property type="evidence" value="ECO:0007669"/>
    <property type="project" value="UniProtKB-UniRule"/>
</dbReference>
<dbReference type="GO" id="GO:0006518">
    <property type="term" value="P:peptide metabolic process"/>
    <property type="evidence" value="ECO:0007669"/>
    <property type="project" value="UniProtKB-ARBA"/>
</dbReference>
<evidence type="ECO:0000256" key="4">
    <source>
        <dbReference type="ARBA" id="ARBA00023235"/>
    </source>
</evidence>
<comment type="similarity">
    <text evidence="1 7">Belongs to the mandelate racemase/muconate lactonizing enzyme family.</text>
</comment>
<dbReference type="Gene3D" id="3.30.390.10">
    <property type="entry name" value="Enolase-like, N-terminal domain"/>
    <property type="match status" value="1"/>
</dbReference>
<keyword evidence="2 6" id="KW-0479">Metal-binding</keyword>
<dbReference type="InterPro" id="IPR034603">
    <property type="entry name" value="Dipeptide_epimerase"/>
</dbReference>
<sequence>MKITDIKFEKATFRFEEPFKIAFTVMEGYDTMVLKIETDEGICGYGEAAPMEFVTGDNLDTAFVIGKEFRKMLLGQNPLSIERIHQIMDRYAYNTSVKAAIDIACYDIASKKMGVPLYQYLGGDGKQVESDVTIGIGTPDHMASQSAKWAEKGWNILKIKLGENPETDLLRMEEIRKAVGDRVKLRIDANQGWAVKDAIKMAKELERLDVELIEQPVVAWDYEGLVEVKKASGIPVVADESCHLPCDAAKLANQRAVDGMNIKLMKCGGIFHALKINAIAEANNLFCMIGCMGESRIANTAAMHVAAAVSNIKKVDLDVTFFTKDDWITGGFENRGGICTLSDTPGLGICAENF</sequence>
<dbReference type="SFLD" id="SFLDG00180">
    <property type="entry name" value="muconate_cycloisomerase"/>
    <property type="match status" value="1"/>
</dbReference>
<dbReference type="InterPro" id="IPR013341">
    <property type="entry name" value="Mandelate_racemase_N_dom"/>
</dbReference>
<dbReference type="CDD" id="cd03319">
    <property type="entry name" value="L-Ala-DL-Glu_epimerase"/>
    <property type="match status" value="1"/>
</dbReference>
<dbReference type="SFLD" id="SFLDS00001">
    <property type="entry name" value="Enolase"/>
    <property type="match status" value="1"/>
</dbReference>
<dbReference type="GO" id="GO:0000287">
    <property type="term" value="F:magnesium ion binding"/>
    <property type="evidence" value="ECO:0007669"/>
    <property type="project" value="UniProtKB-ARBA"/>
</dbReference>
<keyword evidence="4 7" id="KW-0413">Isomerase</keyword>
<dbReference type="SUPFAM" id="SSF51604">
    <property type="entry name" value="Enolase C-terminal domain-like"/>
    <property type="match status" value="1"/>
</dbReference>
<gene>
    <name evidence="9" type="ORF">KGMB01110_24050</name>
</gene>
<dbReference type="InterPro" id="IPR029017">
    <property type="entry name" value="Enolase-like_N"/>
</dbReference>
<evidence type="ECO:0000256" key="3">
    <source>
        <dbReference type="ARBA" id="ARBA00022842"/>
    </source>
</evidence>
<reference evidence="10" key="1">
    <citation type="submission" date="2018-09" db="EMBL/GenBank/DDBJ databases">
        <title>Draft Genome Sequence of Mediterraneibacter sp. KCTC 15684.</title>
        <authorList>
            <person name="Kim J.S."/>
            <person name="Han K.I."/>
            <person name="Suh M.K."/>
            <person name="Lee K.C."/>
            <person name="Eom M.K."/>
            <person name="Lee J.H."/>
            <person name="Park S.H."/>
            <person name="Kang S.W."/>
            <person name="Park J.E."/>
            <person name="Oh B.S."/>
            <person name="Yu S.Y."/>
            <person name="Choi S.H."/>
            <person name="Lee D.H."/>
            <person name="Yoon H."/>
            <person name="Kim B."/>
            <person name="Yang S.J."/>
            <person name="Lee J.S."/>
        </authorList>
    </citation>
    <scope>NUCLEOTIDE SEQUENCE [LARGE SCALE GENOMIC DNA]</scope>
    <source>
        <strain evidence="10">KCTC 15684</strain>
    </source>
</reference>
<dbReference type="AlphaFoldDB" id="A0A391PDQ1"/>
<evidence type="ECO:0000256" key="1">
    <source>
        <dbReference type="ARBA" id="ARBA00008031"/>
    </source>
</evidence>
<feature type="active site" description="Proton acceptor; specific for (R)-substrate epimerization" evidence="5">
    <location>
        <position position="160"/>
    </location>
</feature>
<dbReference type="InterPro" id="IPR029065">
    <property type="entry name" value="Enolase_C-like"/>
</dbReference>
<dbReference type="Pfam" id="PF13378">
    <property type="entry name" value="MR_MLE_C"/>
    <property type="match status" value="1"/>
</dbReference>
<evidence type="ECO:0000313" key="10">
    <source>
        <dbReference type="Proteomes" id="UP000265643"/>
    </source>
</evidence>
<feature type="binding site" evidence="6">
    <location>
        <position position="214"/>
    </location>
    <ligand>
        <name>Mg(2+)</name>
        <dbReference type="ChEBI" id="CHEBI:18420"/>
    </ligand>
</feature>
<keyword evidence="3 6" id="KW-0460">Magnesium</keyword>
<protein>
    <recommendedName>
        <fullName evidence="7">Dipeptide epimerase</fullName>
        <ecNumber evidence="7">5.1.1.-</ecNumber>
    </recommendedName>
</protein>
<name>A0A391PDQ1_9FIRM</name>
<feature type="domain" description="Mandelate racemase/muconate lactonizing enzyme C-terminal" evidence="8">
    <location>
        <begin position="139"/>
        <end position="235"/>
    </location>
</feature>
<feature type="binding site" evidence="6">
    <location>
        <position position="188"/>
    </location>
    <ligand>
        <name>Mg(2+)</name>
        <dbReference type="ChEBI" id="CHEBI:18420"/>
    </ligand>
</feature>
<dbReference type="RefSeq" id="WP_117603458.1">
    <property type="nucleotide sequence ID" value="NZ_BHGK01000001.1"/>
</dbReference>
<dbReference type="SFLD" id="SFLDF00009">
    <property type="entry name" value="o-succinylbenzoate_synthase"/>
    <property type="match status" value="1"/>
</dbReference>
<dbReference type="PANTHER" id="PTHR48073:SF2">
    <property type="entry name" value="O-SUCCINYLBENZOATE SYNTHASE"/>
    <property type="match status" value="1"/>
</dbReference>
<keyword evidence="10" id="KW-1185">Reference proteome</keyword>
<dbReference type="InterPro" id="IPR018110">
    <property type="entry name" value="Mandel_Rmase/mucon_lact_enz_CS"/>
</dbReference>
<dbReference type="PANTHER" id="PTHR48073">
    <property type="entry name" value="O-SUCCINYLBENZOATE SYNTHASE-RELATED"/>
    <property type="match status" value="1"/>
</dbReference>
<evidence type="ECO:0000256" key="2">
    <source>
        <dbReference type="ARBA" id="ARBA00022723"/>
    </source>
</evidence>
<evidence type="ECO:0000313" key="9">
    <source>
        <dbReference type="EMBL" id="GCA67969.1"/>
    </source>
</evidence>
<comment type="cofactor">
    <cofactor evidence="6 7">
        <name>Mg(2+)</name>
        <dbReference type="ChEBI" id="CHEBI:18420"/>
    </cofactor>
    <text evidence="6 7">Binds 1 Mg(2+) ion per subunit.</text>
</comment>
<dbReference type="Gene3D" id="3.20.20.120">
    <property type="entry name" value="Enolase-like C-terminal domain"/>
    <property type="match status" value="1"/>
</dbReference>
<dbReference type="InterPro" id="IPR036849">
    <property type="entry name" value="Enolase-like_C_sf"/>
</dbReference>
<evidence type="ECO:0000259" key="8">
    <source>
        <dbReference type="SMART" id="SM00922"/>
    </source>
</evidence>
<dbReference type="SUPFAM" id="SSF54826">
    <property type="entry name" value="Enolase N-terminal domain-like"/>
    <property type="match status" value="1"/>
</dbReference>
<comment type="caution">
    <text evidence="9">The sequence shown here is derived from an EMBL/GenBank/DDBJ whole genome shotgun (WGS) entry which is preliminary data.</text>
</comment>
<feature type="active site" description="Proton acceptor; specific for (S)-substrate epimerization" evidence="5">
    <location>
        <position position="263"/>
    </location>
</feature>
<proteinExistence type="inferred from homology"/>
<dbReference type="FunFam" id="3.30.390.10:FF:000009">
    <property type="entry name" value="Hydrophobic dipeptide epimerase"/>
    <property type="match status" value="1"/>
</dbReference>
<dbReference type="EC" id="5.1.1.-" evidence="7"/>
<evidence type="ECO:0000256" key="5">
    <source>
        <dbReference type="PIRSR" id="PIRSR634603-1"/>
    </source>
</evidence>
<organism evidence="9 10">
    <name type="scientific">Mediterraneibacter butyricigenes</name>
    <dbReference type="NCBI Taxonomy" id="2316025"/>
    <lineage>
        <taxon>Bacteria</taxon>
        <taxon>Bacillati</taxon>
        <taxon>Bacillota</taxon>
        <taxon>Clostridia</taxon>
        <taxon>Lachnospirales</taxon>
        <taxon>Lachnospiraceae</taxon>
        <taxon>Mediterraneibacter</taxon>
    </lineage>
</organism>
<dbReference type="Pfam" id="PF02746">
    <property type="entry name" value="MR_MLE_N"/>
    <property type="match status" value="1"/>
</dbReference>
<dbReference type="SMART" id="SM00922">
    <property type="entry name" value="MR_MLE"/>
    <property type="match status" value="1"/>
</dbReference>
<dbReference type="PROSITE" id="PS00909">
    <property type="entry name" value="MR_MLE_2"/>
    <property type="match status" value="1"/>
</dbReference>
<accession>A0A391PDQ1</accession>
<dbReference type="GO" id="GO:0009063">
    <property type="term" value="P:amino acid catabolic process"/>
    <property type="evidence" value="ECO:0007669"/>
    <property type="project" value="InterPro"/>
</dbReference>
<dbReference type="EMBL" id="BHGK01000001">
    <property type="protein sequence ID" value="GCA67969.1"/>
    <property type="molecule type" value="Genomic_DNA"/>
</dbReference>
<dbReference type="Proteomes" id="UP000265643">
    <property type="component" value="Unassembled WGS sequence"/>
</dbReference>
<evidence type="ECO:0000256" key="7">
    <source>
        <dbReference type="RuleBase" id="RU366006"/>
    </source>
</evidence>
<evidence type="ECO:0000256" key="6">
    <source>
        <dbReference type="PIRSR" id="PIRSR634603-3"/>
    </source>
</evidence>
<feature type="binding site" evidence="6">
    <location>
        <position position="239"/>
    </location>
    <ligand>
        <name>Mg(2+)</name>
        <dbReference type="ChEBI" id="CHEBI:18420"/>
    </ligand>
</feature>